<dbReference type="SUPFAM" id="SSF69318">
    <property type="entry name" value="Integrin alpha N-terminal domain"/>
    <property type="match status" value="1"/>
</dbReference>
<keyword evidence="2" id="KW-1185">Reference proteome</keyword>
<name>A0A842HF81_9BACT</name>
<sequence>MPTKGHMHVFSTLFRRHRGLRSTRTLFSALLLALPAITLCAVDERIQNPQDATAIRTVPDIPDPSGSPAINHAGETVERYRFVVDLDQDGDNDLLLSGGPETFGTGGGYFWCFLNDDGTYRHIGSIDGHPKAVALEPLYKRTRIWVYLHGSATSGVVGYYEIKDGAISEPRFIEINPEPLPGNLSNQIYTSIFQPPYLLTAEMSTTRENGVTWGPLPF</sequence>
<dbReference type="Proteomes" id="UP000546464">
    <property type="component" value="Unassembled WGS sequence"/>
</dbReference>
<comment type="caution">
    <text evidence="1">The sequence shown here is derived from an EMBL/GenBank/DDBJ whole genome shotgun (WGS) entry which is preliminary data.</text>
</comment>
<proteinExistence type="predicted"/>
<gene>
    <name evidence="1" type="ORF">H5P28_12515</name>
</gene>
<dbReference type="InterPro" id="IPR028994">
    <property type="entry name" value="Integrin_alpha_N"/>
</dbReference>
<organism evidence="1 2">
    <name type="scientific">Ruficoccus amylovorans</name>
    <dbReference type="NCBI Taxonomy" id="1804625"/>
    <lineage>
        <taxon>Bacteria</taxon>
        <taxon>Pseudomonadati</taxon>
        <taxon>Verrucomicrobiota</taxon>
        <taxon>Opitutia</taxon>
        <taxon>Puniceicoccales</taxon>
        <taxon>Cerasicoccaceae</taxon>
        <taxon>Ruficoccus</taxon>
    </lineage>
</organism>
<evidence type="ECO:0000313" key="2">
    <source>
        <dbReference type="Proteomes" id="UP000546464"/>
    </source>
</evidence>
<reference evidence="1 2" key="1">
    <citation type="submission" date="2020-07" db="EMBL/GenBank/DDBJ databases">
        <authorList>
            <person name="Feng X."/>
        </authorList>
    </citation>
    <scope>NUCLEOTIDE SEQUENCE [LARGE SCALE GENOMIC DNA]</scope>
    <source>
        <strain evidence="1 2">JCM31066</strain>
    </source>
</reference>
<protein>
    <submittedName>
        <fullName evidence="1">Uncharacterized protein</fullName>
    </submittedName>
</protein>
<accession>A0A842HF81</accession>
<dbReference type="AlphaFoldDB" id="A0A842HF81"/>
<evidence type="ECO:0000313" key="1">
    <source>
        <dbReference type="EMBL" id="MBC2595082.1"/>
    </source>
</evidence>
<dbReference type="RefSeq" id="WP_185676045.1">
    <property type="nucleotide sequence ID" value="NZ_JACHVB010000035.1"/>
</dbReference>
<dbReference type="EMBL" id="JACHVB010000035">
    <property type="protein sequence ID" value="MBC2595082.1"/>
    <property type="molecule type" value="Genomic_DNA"/>
</dbReference>